<gene>
    <name evidence="3" type="primary">khpA</name>
    <name evidence="4" type="ORF">A2960_02165</name>
</gene>
<evidence type="ECO:0000313" key="4">
    <source>
        <dbReference type="EMBL" id="OGG26928.1"/>
    </source>
</evidence>
<evidence type="ECO:0000256" key="3">
    <source>
        <dbReference type="HAMAP-Rule" id="MF_00088"/>
    </source>
</evidence>
<dbReference type="GO" id="GO:0003723">
    <property type="term" value="F:RNA binding"/>
    <property type="evidence" value="ECO:0007669"/>
    <property type="project" value="UniProtKB-UniRule"/>
</dbReference>
<keyword evidence="3" id="KW-0143">Chaperone</keyword>
<dbReference type="PANTHER" id="PTHR34654:SF1">
    <property type="entry name" value="RNA-BINDING PROTEIN KHPA"/>
    <property type="match status" value="1"/>
</dbReference>
<dbReference type="InterPro" id="IPR009019">
    <property type="entry name" value="KH_sf_prok-type"/>
</dbReference>
<proteinExistence type="inferred from homology"/>
<name>A0A1F6AQI7_9BACT</name>
<dbReference type="GO" id="GO:0005737">
    <property type="term" value="C:cytoplasm"/>
    <property type="evidence" value="ECO:0007669"/>
    <property type="project" value="UniProtKB-SubCell"/>
</dbReference>
<dbReference type="CDD" id="cd22533">
    <property type="entry name" value="KH-II_YlqC-like"/>
    <property type="match status" value="1"/>
</dbReference>
<dbReference type="InterPro" id="IPR020627">
    <property type="entry name" value="KhpA"/>
</dbReference>
<comment type="subcellular location">
    <subcellularLocation>
        <location evidence="3">Cytoplasm</location>
    </subcellularLocation>
</comment>
<accession>A0A1F6AQI7</accession>
<protein>
    <recommendedName>
        <fullName evidence="3">RNA-binding protein KhpA</fullName>
    </recommendedName>
    <alternativeName>
        <fullName evidence="3">KH-domain protein A</fullName>
    </alternativeName>
</protein>
<keyword evidence="2 3" id="KW-0694">RNA-binding</keyword>
<organism evidence="4 5">
    <name type="scientific">Candidatus Gottesmanbacteria bacterium RIFCSPLOWO2_01_FULL_39_12b</name>
    <dbReference type="NCBI Taxonomy" id="1798388"/>
    <lineage>
        <taxon>Bacteria</taxon>
        <taxon>Candidatus Gottesmaniibacteriota</taxon>
    </lineage>
</organism>
<comment type="similarity">
    <text evidence="3">Belongs to the KhpA RNA-binding protein family.</text>
</comment>
<comment type="subunit">
    <text evidence="3">Forms a complex with KhpB.</text>
</comment>
<dbReference type="GO" id="GO:0009252">
    <property type="term" value="P:peptidoglycan biosynthetic process"/>
    <property type="evidence" value="ECO:0007669"/>
    <property type="project" value="UniProtKB-UniRule"/>
</dbReference>
<dbReference type="EMBL" id="MFJR01000007">
    <property type="protein sequence ID" value="OGG26928.1"/>
    <property type="molecule type" value="Genomic_DNA"/>
</dbReference>
<dbReference type="InterPro" id="IPR015946">
    <property type="entry name" value="KH_dom-like_a/b"/>
</dbReference>
<dbReference type="GO" id="GO:0008360">
    <property type="term" value="P:regulation of cell shape"/>
    <property type="evidence" value="ECO:0007669"/>
    <property type="project" value="UniProtKB-KW"/>
</dbReference>
<dbReference type="HAMAP" id="MF_00088">
    <property type="entry name" value="KhpA"/>
    <property type="match status" value="1"/>
</dbReference>
<evidence type="ECO:0000256" key="2">
    <source>
        <dbReference type="ARBA" id="ARBA00022884"/>
    </source>
</evidence>
<dbReference type="GO" id="GO:0071555">
    <property type="term" value="P:cell wall organization"/>
    <property type="evidence" value="ECO:0007669"/>
    <property type="project" value="UniProtKB-KW"/>
</dbReference>
<dbReference type="SUPFAM" id="SSF54814">
    <property type="entry name" value="Prokaryotic type KH domain (KH-domain type II)"/>
    <property type="match status" value="1"/>
</dbReference>
<keyword evidence="1 3" id="KW-0963">Cytoplasm</keyword>
<sequence length="76" mass="8838">MIELINYLIGQIVDHPKEIKVEEKIVGDNSYLYFLQANKEDIGKIIGRDGKMIQAIRNILKIMAIKENKQIRLEIL</sequence>
<evidence type="ECO:0000313" key="5">
    <source>
        <dbReference type="Proteomes" id="UP000176609"/>
    </source>
</evidence>
<comment type="function">
    <text evidence="3">A probable RNA chaperone. Forms a complex with KhpB which binds to cellular RNA and controls its expression. Plays a role in peptidoglycan (PG) homeostasis and cell length regulation.</text>
</comment>
<keyword evidence="3" id="KW-0133">Cell shape</keyword>
<dbReference type="Gene3D" id="3.30.300.20">
    <property type="match status" value="1"/>
</dbReference>
<reference evidence="4 5" key="1">
    <citation type="journal article" date="2016" name="Nat. Commun.">
        <title>Thousands of microbial genomes shed light on interconnected biogeochemical processes in an aquifer system.</title>
        <authorList>
            <person name="Anantharaman K."/>
            <person name="Brown C.T."/>
            <person name="Hug L.A."/>
            <person name="Sharon I."/>
            <person name="Castelle C.J."/>
            <person name="Probst A.J."/>
            <person name="Thomas B.C."/>
            <person name="Singh A."/>
            <person name="Wilkins M.J."/>
            <person name="Karaoz U."/>
            <person name="Brodie E.L."/>
            <person name="Williams K.H."/>
            <person name="Hubbard S.S."/>
            <person name="Banfield J.F."/>
        </authorList>
    </citation>
    <scope>NUCLEOTIDE SEQUENCE [LARGE SCALE GENOMIC DNA]</scope>
</reference>
<dbReference type="Pfam" id="PF13083">
    <property type="entry name" value="KH_KhpA-B"/>
    <property type="match status" value="1"/>
</dbReference>
<dbReference type="AlphaFoldDB" id="A0A1F6AQI7"/>
<keyword evidence="3" id="KW-0961">Cell wall biogenesis/degradation</keyword>
<evidence type="ECO:0000256" key="1">
    <source>
        <dbReference type="ARBA" id="ARBA00022490"/>
    </source>
</evidence>
<comment type="caution">
    <text evidence="4">The sequence shown here is derived from an EMBL/GenBank/DDBJ whole genome shotgun (WGS) entry which is preliminary data.</text>
</comment>
<dbReference type="PANTHER" id="PTHR34654">
    <property type="entry name" value="UPF0109 PROTEIN SCO5592"/>
    <property type="match status" value="1"/>
</dbReference>
<dbReference type="Proteomes" id="UP000176609">
    <property type="component" value="Unassembled WGS sequence"/>
</dbReference>